<dbReference type="PANTHER" id="PTHR12093">
    <property type="entry name" value="NCK-ASSOCIATED PROTEIN 1"/>
    <property type="match status" value="1"/>
</dbReference>
<comment type="similarity">
    <text evidence="1">Belongs to the HEM-1/HEM-2 family.</text>
</comment>
<gene>
    <name evidence="3" type="ORF">KC19_2G163800</name>
</gene>
<reference evidence="3" key="1">
    <citation type="submission" date="2020-06" db="EMBL/GenBank/DDBJ databases">
        <title>WGS assembly of Ceratodon purpureus strain R40.</title>
        <authorList>
            <person name="Carey S.B."/>
            <person name="Jenkins J."/>
            <person name="Shu S."/>
            <person name="Lovell J.T."/>
            <person name="Sreedasyam A."/>
            <person name="Maumus F."/>
            <person name="Tiley G.P."/>
            <person name="Fernandez-Pozo N."/>
            <person name="Barry K."/>
            <person name="Chen C."/>
            <person name="Wang M."/>
            <person name="Lipzen A."/>
            <person name="Daum C."/>
            <person name="Saski C.A."/>
            <person name="Payton A.C."/>
            <person name="Mcbreen J.C."/>
            <person name="Conrad R.E."/>
            <person name="Kollar L.M."/>
            <person name="Olsson S."/>
            <person name="Huttunen S."/>
            <person name="Landis J.B."/>
            <person name="Wickett N.J."/>
            <person name="Johnson M.G."/>
            <person name="Rensing S.A."/>
            <person name="Grimwood J."/>
            <person name="Schmutz J."/>
            <person name="Mcdaniel S.F."/>
        </authorList>
    </citation>
    <scope>NUCLEOTIDE SEQUENCE</scope>
    <source>
        <strain evidence="3">R40</strain>
    </source>
</reference>
<dbReference type="Proteomes" id="UP000822688">
    <property type="component" value="Chromosome 2"/>
</dbReference>
<dbReference type="Pfam" id="PF09735">
    <property type="entry name" value="Nckap1"/>
    <property type="match status" value="1"/>
</dbReference>
<evidence type="ECO:0000313" key="4">
    <source>
        <dbReference type="Proteomes" id="UP000822688"/>
    </source>
</evidence>
<name>A0A8T0IWY0_CERPU</name>
<evidence type="ECO:0000313" key="3">
    <source>
        <dbReference type="EMBL" id="KAG0587429.1"/>
    </source>
</evidence>
<dbReference type="GO" id="GO:0016477">
    <property type="term" value="P:cell migration"/>
    <property type="evidence" value="ECO:0007669"/>
    <property type="project" value="TreeGrafter"/>
</dbReference>
<accession>A0A8T0IWY0</accession>
<feature type="region of interest" description="Disordered" evidence="2">
    <location>
        <begin position="1288"/>
        <end position="1400"/>
    </location>
</feature>
<dbReference type="GO" id="GO:0030031">
    <property type="term" value="P:cell projection assembly"/>
    <property type="evidence" value="ECO:0007669"/>
    <property type="project" value="TreeGrafter"/>
</dbReference>
<proteinExistence type="inferred from homology"/>
<comment type="caution">
    <text evidence="3">The sequence shown here is derived from an EMBL/GenBank/DDBJ whole genome shotgun (WGS) entry which is preliminary data.</text>
</comment>
<dbReference type="EMBL" id="CM026422">
    <property type="protein sequence ID" value="KAG0587429.1"/>
    <property type="molecule type" value="Genomic_DNA"/>
</dbReference>
<feature type="region of interest" description="Disordered" evidence="2">
    <location>
        <begin position="21"/>
        <end position="49"/>
    </location>
</feature>
<feature type="region of interest" description="Disordered" evidence="2">
    <location>
        <begin position="1170"/>
        <end position="1192"/>
    </location>
</feature>
<dbReference type="PANTHER" id="PTHR12093:SF10">
    <property type="entry name" value="MEMBRANE-ASSOCIATED PROTEIN HEM"/>
    <property type="match status" value="1"/>
</dbReference>
<keyword evidence="4" id="KW-1185">Reference proteome</keyword>
<sequence>MELDLQTSQQFLAKLRLKRNNDASPIRSGPAEEAWSAEDTGARSTDSPVWRRVSMATQRSQPNGKNVQKTRQIEWVIHLQEVARGLMTKLHKLHQILGPPELGSMHYPDSFWKTGIFPDMPKLCLHVARKFPEHPAKMQLDKVDKAGVDMLHEHAGRYVSTLEPWIMVLEDLMTFREQSLRVILDLSSTVVTLLPNQNPLLLRVFMDLFCSFVRVNLLADKVPRKMLLQMYNLTHTMMKSGRDYGAYHRMVQFVEAYDPPLKGLHDDLNFVSPRIGEILDAVGPTVLLGSDFQKLRSEGYLSPFHPRYPEKLTNSAHPARAQELVNIESYREWALIGYLVCPTELLRPGAVDIASVLLKESLILPLFRDEYILLHEEYQQYVLPRIAESKKLAKAGRSKGRDADAEYNLAKQVEKQICDAQDTAINNADAAHKEHRLLLKQEIGRMLLFFSDQPTLLAPNLQMVFAALVMIRAEILWFFSHVGVTVGKTKGARVMPIEMDMEDPTIGFLLDGMDRLISLIRKYTPACRAFAMGYLSAAVQRMQILLVGPGMVALDIDPELRELFSSALESLDQLPKLQNDKVVPTSLDLSAFRRDWLRLIMLVSSSRSPINIRHLDKATVSTGNDSIVSEGNLAYMWSRSVDEMEKQILQHTSLKVLYFYRPDVTAVFRHTMFGPEGRPQHCCAWLSLACSFPDNAHPNVPDEVPKFARDAVSYAESILDSVMGGLEGLINILDSEGGYGSLDNKLLLEQAALRLNQLSRAGINGLKNANGMLDFPLPGLESEPVHRGSIKMLEAAVQRLTSLCSVLNEMEPLRVLNHMFVPREYLRDRVIRNFRTRLTSIIMVDGELQRPSVVEARLQRHMSIVHLVEQHVQLDLTRGVREVLLTESFARHMQDLHPDDREVGAGGEAVCTITDWYVENLLRDAKSSGVVFSALDKCFKSTRPIGRVAAESVADLAELKAFVRIFGPYGVDKLCDSMFTQLTALVDTLDTFLRTNKEVLESLAGNLHSKGHRENMLNQLVELETLMSNTLRVGHILSMRSLLAEATAQVLRTNTPLLFSLLTDFCKHAPANIPEKPNLLRLKNVASRVGAIELEEGDAVMVHSILSTMDGSGDSTWGLLPFLFVACMTSNVWNSTTFSILTGGFTSNVHCLSRCINAMMVANEWVRSERREQNRQTLDPGSRSMQEDGTIQTAESRSDVDISIKASMKTFLQCAVATVLEAWDDSHRSPLVAKLIFLDQLCELTAYLPRSTLESYVPHTIMRSIYQMYYESSVPSLVHVHPSTRQYSGSALGNGGLMKGPGDTSGEPSESTHHHPQQTSRGSIFSGPIKFAGQHKRPEVEPSGELGADGKPRRKANRFSGPLDYSRKVSFAEGRGPQEPTPSTNKSPLGRFRSGPLSYV</sequence>
<dbReference type="GO" id="GO:0000902">
    <property type="term" value="P:cell morphogenesis"/>
    <property type="evidence" value="ECO:0007669"/>
    <property type="project" value="TreeGrafter"/>
</dbReference>
<protein>
    <submittedName>
        <fullName evidence="3">Uncharacterized protein</fullName>
    </submittedName>
</protein>
<dbReference type="GO" id="GO:0031209">
    <property type="term" value="C:SCAR complex"/>
    <property type="evidence" value="ECO:0007669"/>
    <property type="project" value="TreeGrafter"/>
</dbReference>
<dbReference type="GO" id="GO:0030866">
    <property type="term" value="P:cortical actin cytoskeleton organization"/>
    <property type="evidence" value="ECO:0007669"/>
    <property type="project" value="TreeGrafter"/>
</dbReference>
<feature type="compositionally biased region" description="Polar residues" evidence="2">
    <location>
        <begin position="1175"/>
        <end position="1192"/>
    </location>
</feature>
<dbReference type="InterPro" id="IPR019137">
    <property type="entry name" value="Nck-associated_protein-1"/>
</dbReference>
<organism evidence="3 4">
    <name type="scientific">Ceratodon purpureus</name>
    <name type="common">Fire moss</name>
    <name type="synonym">Dicranum purpureum</name>
    <dbReference type="NCBI Taxonomy" id="3225"/>
    <lineage>
        <taxon>Eukaryota</taxon>
        <taxon>Viridiplantae</taxon>
        <taxon>Streptophyta</taxon>
        <taxon>Embryophyta</taxon>
        <taxon>Bryophyta</taxon>
        <taxon>Bryophytina</taxon>
        <taxon>Bryopsida</taxon>
        <taxon>Dicranidae</taxon>
        <taxon>Pseudoditrichales</taxon>
        <taxon>Ditrichaceae</taxon>
        <taxon>Ceratodon</taxon>
    </lineage>
</organism>
<evidence type="ECO:0000256" key="2">
    <source>
        <dbReference type="SAM" id="MobiDB-lite"/>
    </source>
</evidence>
<evidence type="ECO:0000256" key="1">
    <source>
        <dbReference type="ARBA" id="ARBA00037947"/>
    </source>
</evidence>